<accession>A0ABQ0QIQ6</accession>
<dbReference type="EMBL" id="BAQB01000011">
    <property type="protein sequence ID" value="GBR46183.1"/>
    <property type="molecule type" value="Genomic_DNA"/>
</dbReference>
<dbReference type="InterPro" id="IPR007739">
    <property type="entry name" value="RgpF"/>
</dbReference>
<organism evidence="1 2">
    <name type="scientific">Neokomagataea tanensis NBRC 106556</name>
    <dbReference type="NCBI Taxonomy" id="1223519"/>
    <lineage>
        <taxon>Bacteria</taxon>
        <taxon>Pseudomonadati</taxon>
        <taxon>Pseudomonadota</taxon>
        <taxon>Alphaproteobacteria</taxon>
        <taxon>Acetobacterales</taxon>
        <taxon>Acetobacteraceae</taxon>
        <taxon>Neokomagataea</taxon>
    </lineage>
</organism>
<evidence type="ECO:0000313" key="1">
    <source>
        <dbReference type="EMBL" id="GBR46183.1"/>
    </source>
</evidence>
<gene>
    <name evidence="1" type="ORF">AA106556_1024</name>
</gene>
<comment type="caution">
    <text evidence="1">The sequence shown here is derived from an EMBL/GenBank/DDBJ whole genome shotgun (WGS) entry which is preliminary data.</text>
</comment>
<dbReference type="Pfam" id="PF05045">
    <property type="entry name" value="RgpF"/>
    <property type="match status" value="1"/>
</dbReference>
<proteinExistence type="predicted"/>
<evidence type="ECO:0000313" key="2">
    <source>
        <dbReference type="Proteomes" id="UP001062443"/>
    </source>
</evidence>
<protein>
    <submittedName>
        <fullName evidence="1">Glycosyltransferase</fullName>
    </submittedName>
</protein>
<sequence>MGLMLRPVCLFAYFDPAPTLAPHTRHLLHNIHEAGFEIHIAVSSLEPHDNLGLITLQKSFAQGPTPIPARLYPRFNHGLDFGAWQDLIHAGCAQHASEILLANDSVFGAIQPLPPIIETMRKKALPVWGMVRSEAVTQHLQSWFLTINRDAFEHPALQRIFTQPFHSMSKEEIILHGELGLGLAMRHAGWDLTSCWSSQRGLAKLLATNPMHTDWRNVLLSGRAPFIKTELLRDNPSGIVDTHKWRTYLAQASHPTPGFFSPDWIEHYLHRTPRRVTAPSPRFRARAVQALASQNRWQALRHLLLP</sequence>
<keyword evidence="2" id="KW-1185">Reference proteome</keyword>
<name>A0ABQ0QIQ6_9PROT</name>
<dbReference type="Proteomes" id="UP001062443">
    <property type="component" value="Unassembled WGS sequence"/>
</dbReference>
<reference evidence="1" key="1">
    <citation type="submission" date="2013-04" db="EMBL/GenBank/DDBJ databases">
        <title>The genome sequencing project of 58 acetic acid bacteria.</title>
        <authorList>
            <person name="Okamoto-Kainuma A."/>
            <person name="Ishikawa M."/>
            <person name="Umino S."/>
            <person name="Koizumi Y."/>
            <person name="Shiwa Y."/>
            <person name="Yoshikawa H."/>
            <person name="Matsutani M."/>
            <person name="Matsushita K."/>
        </authorList>
    </citation>
    <scope>NUCLEOTIDE SEQUENCE</scope>
    <source>
        <strain evidence="1">NBRC 106556</strain>
    </source>
</reference>